<evidence type="ECO:0000313" key="2">
    <source>
        <dbReference type="EMBL" id="CRK89230.1"/>
    </source>
</evidence>
<reference evidence="2 3" key="1">
    <citation type="submission" date="2015-04" db="EMBL/GenBank/DDBJ databases">
        <authorList>
            <person name="Syromyatnikov M.Y."/>
            <person name="Popov V.N."/>
        </authorList>
    </citation>
    <scope>NUCLEOTIDE SEQUENCE [LARGE SCALE GENOMIC DNA]</scope>
</reference>
<evidence type="ECO:0000256" key="1">
    <source>
        <dbReference type="SAM" id="Phobius"/>
    </source>
</evidence>
<protein>
    <submittedName>
        <fullName evidence="2">CLUMA_CG002989, isoform A</fullName>
    </submittedName>
</protein>
<dbReference type="EMBL" id="CVRI01000011">
    <property type="protein sequence ID" value="CRK89230.1"/>
    <property type="molecule type" value="Genomic_DNA"/>
</dbReference>
<keyword evidence="1" id="KW-0472">Membrane</keyword>
<dbReference type="AlphaFoldDB" id="A0A1J1HRX3"/>
<keyword evidence="1" id="KW-1133">Transmembrane helix</keyword>
<feature type="transmembrane region" description="Helical" evidence="1">
    <location>
        <begin position="12"/>
        <end position="33"/>
    </location>
</feature>
<accession>A0A1J1HRX3</accession>
<dbReference type="Proteomes" id="UP000183832">
    <property type="component" value="Unassembled WGS sequence"/>
</dbReference>
<proteinExistence type="predicted"/>
<keyword evidence="1" id="KW-0812">Transmembrane</keyword>
<gene>
    <name evidence="2" type="ORF">CLUMA_CG002989</name>
</gene>
<sequence length="72" mass="8276">MKNNCPDVIASGVLGMLIFTTDFLLLKIFLAYFTTNIDVLVMEMDAHEYEIKSDLVQMWKEIVEKGYLLNKG</sequence>
<keyword evidence="3" id="KW-1185">Reference proteome</keyword>
<organism evidence="2 3">
    <name type="scientific">Clunio marinus</name>
    <dbReference type="NCBI Taxonomy" id="568069"/>
    <lineage>
        <taxon>Eukaryota</taxon>
        <taxon>Metazoa</taxon>
        <taxon>Ecdysozoa</taxon>
        <taxon>Arthropoda</taxon>
        <taxon>Hexapoda</taxon>
        <taxon>Insecta</taxon>
        <taxon>Pterygota</taxon>
        <taxon>Neoptera</taxon>
        <taxon>Endopterygota</taxon>
        <taxon>Diptera</taxon>
        <taxon>Nematocera</taxon>
        <taxon>Chironomoidea</taxon>
        <taxon>Chironomidae</taxon>
        <taxon>Clunio</taxon>
    </lineage>
</organism>
<evidence type="ECO:0000313" key="3">
    <source>
        <dbReference type="Proteomes" id="UP000183832"/>
    </source>
</evidence>
<name>A0A1J1HRX3_9DIPT</name>